<name>A0A9P8UAP9_9PEZI</name>
<protein>
    <submittedName>
        <fullName evidence="1">Uncharacterized protein</fullName>
    </submittedName>
</protein>
<sequence>MSYQYGNMLQRPYEWSSSHPDYLYDFENGGWPRNYDLPGPARYPSPYYGNAQYYGPAERGYHNNMFDQRYEYNMFDEENMRVWGWLWPHYHTQTDLLMIEASSIVEIKRLETPRGIVKEYFGTRYHLQFQRFVGDGSHGGTGVFVAVDPAGTEGGAGQVFGEDSDVG</sequence>
<dbReference type="EMBL" id="JAGPXC010000008">
    <property type="protein sequence ID" value="KAH6647571.1"/>
    <property type="molecule type" value="Genomic_DNA"/>
</dbReference>
<evidence type="ECO:0000313" key="2">
    <source>
        <dbReference type="Proteomes" id="UP000758603"/>
    </source>
</evidence>
<dbReference type="AlphaFoldDB" id="A0A9P8UAP9"/>
<dbReference type="RefSeq" id="XP_045954083.1">
    <property type="nucleotide sequence ID" value="XM_046107982.1"/>
</dbReference>
<dbReference type="Proteomes" id="UP000758603">
    <property type="component" value="Unassembled WGS sequence"/>
</dbReference>
<keyword evidence="2" id="KW-1185">Reference proteome</keyword>
<evidence type="ECO:0000313" key="1">
    <source>
        <dbReference type="EMBL" id="KAH6647571.1"/>
    </source>
</evidence>
<reference evidence="1" key="1">
    <citation type="journal article" date="2021" name="Nat. Commun.">
        <title>Genetic determinants of endophytism in the Arabidopsis root mycobiome.</title>
        <authorList>
            <person name="Mesny F."/>
            <person name="Miyauchi S."/>
            <person name="Thiergart T."/>
            <person name="Pickel B."/>
            <person name="Atanasova L."/>
            <person name="Karlsson M."/>
            <person name="Huettel B."/>
            <person name="Barry K.W."/>
            <person name="Haridas S."/>
            <person name="Chen C."/>
            <person name="Bauer D."/>
            <person name="Andreopoulos W."/>
            <person name="Pangilinan J."/>
            <person name="LaButti K."/>
            <person name="Riley R."/>
            <person name="Lipzen A."/>
            <person name="Clum A."/>
            <person name="Drula E."/>
            <person name="Henrissat B."/>
            <person name="Kohler A."/>
            <person name="Grigoriev I.V."/>
            <person name="Martin F.M."/>
            <person name="Hacquard S."/>
        </authorList>
    </citation>
    <scope>NUCLEOTIDE SEQUENCE</scope>
    <source>
        <strain evidence="1">MPI-SDFR-AT-0073</strain>
    </source>
</reference>
<comment type="caution">
    <text evidence="1">The sequence shown here is derived from an EMBL/GenBank/DDBJ whole genome shotgun (WGS) entry which is preliminary data.</text>
</comment>
<dbReference type="GeneID" id="70136873"/>
<accession>A0A9P8UAP9</accession>
<organism evidence="1 2">
    <name type="scientific">Truncatella angustata</name>
    <dbReference type="NCBI Taxonomy" id="152316"/>
    <lineage>
        <taxon>Eukaryota</taxon>
        <taxon>Fungi</taxon>
        <taxon>Dikarya</taxon>
        <taxon>Ascomycota</taxon>
        <taxon>Pezizomycotina</taxon>
        <taxon>Sordariomycetes</taxon>
        <taxon>Xylariomycetidae</taxon>
        <taxon>Amphisphaeriales</taxon>
        <taxon>Sporocadaceae</taxon>
        <taxon>Truncatella</taxon>
    </lineage>
</organism>
<proteinExistence type="predicted"/>
<gene>
    <name evidence="1" type="ORF">BKA67DRAFT_662350</name>
</gene>